<protein>
    <submittedName>
        <fullName evidence="1">Uncharacterized protein</fullName>
    </submittedName>
</protein>
<gene>
    <name evidence="1" type="ORF">Tci_927783</name>
</gene>
<accession>A0A699XH25</accession>
<sequence>KPPPPRHCRAMISVRPHTPMATSTQALIDAFAAGSSIFLLPPTRPAYDQAPLGRRAATIRMRDDILKEDMPPRRRFVLTSPPLGCDVPEISAA</sequence>
<organism evidence="1">
    <name type="scientific">Tanacetum cinerariifolium</name>
    <name type="common">Dalmatian daisy</name>
    <name type="synonym">Chrysanthemum cinerariifolium</name>
    <dbReference type="NCBI Taxonomy" id="118510"/>
    <lineage>
        <taxon>Eukaryota</taxon>
        <taxon>Viridiplantae</taxon>
        <taxon>Streptophyta</taxon>
        <taxon>Embryophyta</taxon>
        <taxon>Tracheophyta</taxon>
        <taxon>Spermatophyta</taxon>
        <taxon>Magnoliopsida</taxon>
        <taxon>eudicotyledons</taxon>
        <taxon>Gunneridae</taxon>
        <taxon>Pentapetalae</taxon>
        <taxon>asterids</taxon>
        <taxon>campanulids</taxon>
        <taxon>Asterales</taxon>
        <taxon>Asteraceae</taxon>
        <taxon>Asteroideae</taxon>
        <taxon>Anthemideae</taxon>
        <taxon>Anthemidinae</taxon>
        <taxon>Tanacetum</taxon>
    </lineage>
</organism>
<dbReference type="EMBL" id="BKCJ011822150">
    <property type="protein sequence ID" value="GFD55814.1"/>
    <property type="molecule type" value="Genomic_DNA"/>
</dbReference>
<dbReference type="AlphaFoldDB" id="A0A699XH25"/>
<reference evidence="1" key="1">
    <citation type="journal article" date="2019" name="Sci. Rep.">
        <title>Draft genome of Tanacetum cinerariifolium, the natural source of mosquito coil.</title>
        <authorList>
            <person name="Yamashiro T."/>
            <person name="Shiraishi A."/>
            <person name="Satake H."/>
            <person name="Nakayama K."/>
        </authorList>
    </citation>
    <scope>NUCLEOTIDE SEQUENCE</scope>
</reference>
<feature type="non-terminal residue" evidence="1">
    <location>
        <position position="93"/>
    </location>
</feature>
<comment type="caution">
    <text evidence="1">The sequence shown here is derived from an EMBL/GenBank/DDBJ whole genome shotgun (WGS) entry which is preliminary data.</text>
</comment>
<evidence type="ECO:0000313" key="1">
    <source>
        <dbReference type="EMBL" id="GFD55814.1"/>
    </source>
</evidence>
<name>A0A699XH25_TANCI</name>
<proteinExistence type="predicted"/>
<feature type="non-terminal residue" evidence="1">
    <location>
        <position position="1"/>
    </location>
</feature>